<keyword evidence="5" id="KW-0371">Homeobox</keyword>
<dbReference type="EMBL" id="LR699119">
    <property type="protein sequence ID" value="VVC75537.1"/>
    <property type="molecule type" value="Genomic_DNA"/>
</dbReference>
<dbReference type="PANTHER" id="PTHR42845:SF2">
    <property type="entry name" value="F420-NON-REDUCING HYDROGENASE VHU SUBUNIT G"/>
    <property type="match status" value="1"/>
</dbReference>
<name>A0A5E4PGF7_9COXI</name>
<evidence type="ECO:0000259" key="4">
    <source>
        <dbReference type="Pfam" id="PF01058"/>
    </source>
</evidence>
<evidence type="ECO:0000256" key="2">
    <source>
        <dbReference type="ARBA" id="ARBA00023002"/>
    </source>
</evidence>
<sequence>MDFTKPRLAVHKFTSCDGCQLAFLNSGEALITLSGLMDIVHFSEFGMVDPGAKVDIAFVEGSISTPDEEKRIRQVRENSTYVITIGACATAGGIQALRNFASHKEWMAAVYAAPGTIQALENSTAISHHIRVDWELWGCPVNTGQVMEAIRSLLSRASPRIKHDSVCIECKRNGNVCVLVAKNQPCMGPVTQTGCGALCPSVGRACYGCYGPHENPNTKSLGRWFEQYEGLSKDAIAARFLHINNQAPAFNQAGQYFKGIKIINES</sequence>
<keyword evidence="2" id="KW-0560">Oxidoreductase</keyword>
<dbReference type="Proteomes" id="UP000324194">
    <property type="component" value="Chromosome 1"/>
</dbReference>
<feature type="domain" description="NADH:ubiquinone oxidoreductase-like 20kDa subunit" evidence="4">
    <location>
        <begin position="16"/>
        <end position="152"/>
    </location>
</feature>
<dbReference type="PANTHER" id="PTHR42845">
    <property type="entry name" value="COENZYME F420-REDUCING HYDROGENASE, GAMMA SUBUNIT"/>
    <property type="match status" value="1"/>
</dbReference>
<keyword evidence="3" id="KW-0411">Iron-sulfur</keyword>
<gene>
    <name evidence="5" type="primary">hoxY</name>
    <name evidence="5" type="ORF">AQUSIP_08270</name>
</gene>
<reference evidence="5 6" key="1">
    <citation type="submission" date="2019-08" db="EMBL/GenBank/DDBJ databases">
        <authorList>
            <person name="Guy L."/>
        </authorList>
    </citation>
    <scope>NUCLEOTIDE SEQUENCE [LARGE SCALE GENOMIC DNA]</scope>
    <source>
        <strain evidence="5 6">SGT-108</strain>
    </source>
</reference>
<dbReference type="RefSeq" id="WP_148338835.1">
    <property type="nucleotide sequence ID" value="NZ_LR699119.1"/>
</dbReference>
<dbReference type="SUPFAM" id="SSF56770">
    <property type="entry name" value="HydA/Nqo6-like"/>
    <property type="match status" value="1"/>
</dbReference>
<keyword evidence="3" id="KW-0003">3Fe-4S</keyword>
<evidence type="ECO:0000256" key="3">
    <source>
        <dbReference type="ARBA" id="ARBA00023291"/>
    </source>
</evidence>
<comment type="cofactor">
    <cofactor evidence="1">
        <name>[3Fe-4S] cluster</name>
        <dbReference type="ChEBI" id="CHEBI:21137"/>
    </cofactor>
</comment>
<dbReference type="Gene3D" id="3.40.50.700">
    <property type="entry name" value="NADH:ubiquinone oxidoreductase-like, 20kDa subunit"/>
    <property type="match status" value="1"/>
</dbReference>
<evidence type="ECO:0000313" key="5">
    <source>
        <dbReference type="EMBL" id="VVC75537.1"/>
    </source>
</evidence>
<dbReference type="KEGG" id="asip:AQUSIP_08270"/>
<proteinExistence type="predicted"/>
<keyword evidence="6" id="KW-1185">Reference proteome</keyword>
<evidence type="ECO:0000313" key="6">
    <source>
        <dbReference type="Proteomes" id="UP000324194"/>
    </source>
</evidence>
<dbReference type="InterPro" id="IPR006137">
    <property type="entry name" value="NADH_UbQ_OxRdtase-like_20kDa"/>
</dbReference>
<keyword evidence="3" id="KW-0479">Metal-binding</keyword>
<dbReference type="GO" id="GO:0003677">
    <property type="term" value="F:DNA binding"/>
    <property type="evidence" value="ECO:0007669"/>
    <property type="project" value="UniProtKB-KW"/>
</dbReference>
<dbReference type="AlphaFoldDB" id="A0A5E4PGF7"/>
<organism evidence="5 6">
    <name type="scientific">Aquicella siphonis</name>
    <dbReference type="NCBI Taxonomy" id="254247"/>
    <lineage>
        <taxon>Bacteria</taxon>
        <taxon>Pseudomonadati</taxon>
        <taxon>Pseudomonadota</taxon>
        <taxon>Gammaproteobacteria</taxon>
        <taxon>Legionellales</taxon>
        <taxon>Coxiellaceae</taxon>
        <taxon>Aquicella</taxon>
    </lineage>
</organism>
<accession>A0A5E4PGF7</accession>
<protein>
    <submittedName>
        <fullName evidence="5">NAD-reducing hydrogenase HoxS subunit delta</fullName>
    </submittedName>
</protein>
<dbReference type="InterPro" id="IPR037024">
    <property type="entry name" value="NiFe_Hase_small_N_sf"/>
</dbReference>
<keyword evidence="3" id="KW-0408">Iron</keyword>
<evidence type="ECO:0000256" key="1">
    <source>
        <dbReference type="ARBA" id="ARBA00001927"/>
    </source>
</evidence>
<dbReference type="InterPro" id="IPR051349">
    <property type="entry name" value="Hydrogenase_assoc-protein"/>
</dbReference>
<dbReference type="GO" id="GO:0016491">
    <property type="term" value="F:oxidoreductase activity"/>
    <property type="evidence" value="ECO:0007669"/>
    <property type="project" value="UniProtKB-KW"/>
</dbReference>
<dbReference type="GO" id="GO:0051538">
    <property type="term" value="F:3 iron, 4 sulfur cluster binding"/>
    <property type="evidence" value="ECO:0007669"/>
    <property type="project" value="UniProtKB-KW"/>
</dbReference>
<dbReference type="Pfam" id="PF01058">
    <property type="entry name" value="Oxidored_q6"/>
    <property type="match status" value="1"/>
</dbReference>
<dbReference type="OrthoDB" id="9787729at2"/>